<evidence type="ECO:0000313" key="3">
    <source>
        <dbReference type="Proteomes" id="UP000007490"/>
    </source>
</evidence>
<dbReference type="AlphaFoldDB" id="F0T9R9"/>
<dbReference type="Proteomes" id="UP000007490">
    <property type="component" value="Chromosome"/>
</dbReference>
<dbReference type="HOGENOM" id="CLU_1811453_0_0_2"/>
<keyword evidence="1" id="KW-1133">Transmembrane helix</keyword>
<accession>F0T9R9</accession>
<protein>
    <submittedName>
        <fullName evidence="2">Uncharacterized protein</fullName>
    </submittedName>
</protein>
<feature type="transmembrane region" description="Helical" evidence="1">
    <location>
        <begin position="12"/>
        <end position="31"/>
    </location>
</feature>
<reference evidence="2 3" key="2">
    <citation type="journal article" date="2014" name="Int. J. Syst. Evol. Microbiol.">
        <title>Methanobacterium paludis sp. nov. and a novel strain of Methanobacterium lacus isolated from northern peatlands.</title>
        <authorList>
            <person name="Cadillo-Quiroz H."/>
            <person name="Brauer S.L."/>
            <person name="Goodson N."/>
            <person name="Yavitt J.B."/>
            <person name="Zinder S.H."/>
        </authorList>
    </citation>
    <scope>NUCLEOTIDE SEQUENCE [LARGE SCALE GENOMIC DNA]</scope>
    <source>
        <strain evidence="2 3">AL-21</strain>
    </source>
</reference>
<evidence type="ECO:0000256" key="1">
    <source>
        <dbReference type="SAM" id="Phobius"/>
    </source>
</evidence>
<organism evidence="2 3">
    <name type="scientific">Methanobacterium lacus (strain AL-21)</name>
    <dbReference type="NCBI Taxonomy" id="877455"/>
    <lineage>
        <taxon>Archaea</taxon>
        <taxon>Methanobacteriati</taxon>
        <taxon>Methanobacteriota</taxon>
        <taxon>Methanomada group</taxon>
        <taxon>Methanobacteria</taxon>
        <taxon>Methanobacteriales</taxon>
        <taxon>Methanobacteriaceae</taxon>
        <taxon>Methanobacterium</taxon>
    </lineage>
</organism>
<keyword evidence="3" id="KW-1185">Reference proteome</keyword>
<sequence length="142" mass="16957">MVVIPNISERTFYIIIAAIAVVGLIFILIQIRRIKKAQKKVNYLGEELKLKKLELVKDDMRAVCQKKQKVDKPIYSPNFGAKHYKNLLRNVDESKRSLEFMKIEKKLSDLDKREEVFDRIKQKYEMDDNDFKRKISKYDREC</sequence>
<proteinExistence type="predicted"/>
<reference evidence="3" key="1">
    <citation type="submission" date="2011-02" db="EMBL/GenBank/DDBJ databases">
        <title>Complete sequence of Methanobacterium sp. AL-21.</title>
        <authorList>
            <consortium name="US DOE Joint Genome Institute"/>
            <person name="Lucas S."/>
            <person name="Copeland A."/>
            <person name="Lapidus A."/>
            <person name="Cheng J.-F."/>
            <person name="Goodwin L."/>
            <person name="Pitluck S."/>
            <person name="Chertkov O."/>
            <person name="Detter J.C."/>
            <person name="Han C."/>
            <person name="Tapia R."/>
            <person name="Land M."/>
            <person name="Hauser L."/>
            <person name="Kyrpides N."/>
            <person name="Ivanova N."/>
            <person name="Mikhailova N."/>
            <person name="Pagani I."/>
            <person name="Cadillo-Quiroz H."/>
            <person name="Imachi H."/>
            <person name="Zinder S."/>
            <person name="Liu W."/>
            <person name="Woyke T."/>
        </authorList>
    </citation>
    <scope>NUCLEOTIDE SEQUENCE [LARGE SCALE GENOMIC DNA]</scope>
    <source>
        <strain evidence="3">AL-21</strain>
    </source>
</reference>
<evidence type="ECO:0000313" key="2">
    <source>
        <dbReference type="EMBL" id="ADZ09948.1"/>
    </source>
</evidence>
<dbReference type="GeneID" id="25394741"/>
<keyword evidence="1" id="KW-0812">Transmembrane</keyword>
<keyword evidence="1" id="KW-0472">Membrane</keyword>
<dbReference type="EMBL" id="CP002551">
    <property type="protein sequence ID" value="ADZ09948.1"/>
    <property type="molecule type" value="Genomic_DNA"/>
</dbReference>
<dbReference type="KEGG" id="mel:Metbo_1724"/>
<name>F0T9R9_METLA</name>
<dbReference type="eggNOG" id="arCOG06492">
    <property type="taxonomic scope" value="Archaea"/>
</dbReference>
<dbReference type="RefSeq" id="WP_013645299.1">
    <property type="nucleotide sequence ID" value="NC_015216.1"/>
</dbReference>
<gene>
    <name evidence="2" type="ordered locus">Metbo_1724</name>
</gene>